<dbReference type="InterPro" id="IPR029000">
    <property type="entry name" value="Cyclophilin-like_dom_sf"/>
</dbReference>
<reference evidence="3 4" key="1">
    <citation type="journal article" date="2023" name="Microbiol. Spectr.">
        <title>Symbiosis of Carpenter Bees with Uncharacterized Lactic Acid Bacteria Showing NAD Auxotrophy.</title>
        <authorList>
            <person name="Kawasaki S."/>
            <person name="Ozawa K."/>
            <person name="Mori T."/>
            <person name="Yamamoto A."/>
            <person name="Ito M."/>
            <person name="Ohkuma M."/>
            <person name="Sakamoto M."/>
            <person name="Matsutani M."/>
        </authorList>
    </citation>
    <scope>NUCLEOTIDE SEQUENCE [LARGE SCALE GENOMIC DNA]</scope>
    <source>
        <strain evidence="3 4">KimC2</strain>
    </source>
</reference>
<dbReference type="PANTHER" id="PTHR38435:SF2">
    <property type="entry name" value="DUF871 DOMAIN-CONTAINING PROTEIN"/>
    <property type="match status" value="1"/>
</dbReference>
<dbReference type="InterPro" id="IPR013785">
    <property type="entry name" value="Aldolase_TIM"/>
</dbReference>
<protein>
    <submittedName>
        <fullName evidence="3">PTS-associated protein</fullName>
    </submittedName>
</protein>
<dbReference type="Pfam" id="PF05913">
    <property type="entry name" value="MupG_C"/>
    <property type="match status" value="1"/>
</dbReference>
<dbReference type="RefSeq" id="WP_317695962.1">
    <property type="nucleotide sequence ID" value="NZ_AP026801.1"/>
</dbReference>
<feature type="domain" description="6-phospho-N-acetylmuramidase N-terminal" evidence="2">
    <location>
        <begin position="2"/>
        <end position="231"/>
    </location>
</feature>
<name>A0AAU9D6V4_9LACO</name>
<organism evidence="3 4">
    <name type="scientific">Xylocopilactobacillus apis</name>
    <dbReference type="NCBI Taxonomy" id="2932183"/>
    <lineage>
        <taxon>Bacteria</taxon>
        <taxon>Bacillati</taxon>
        <taxon>Bacillota</taxon>
        <taxon>Bacilli</taxon>
        <taxon>Lactobacillales</taxon>
        <taxon>Lactobacillaceae</taxon>
        <taxon>Xylocopilactobacillus</taxon>
    </lineage>
</organism>
<dbReference type="Proteomes" id="UP001321804">
    <property type="component" value="Chromosome"/>
</dbReference>
<keyword evidence="4" id="KW-1185">Reference proteome</keyword>
<evidence type="ECO:0000259" key="2">
    <source>
        <dbReference type="Pfam" id="PF19200"/>
    </source>
</evidence>
<dbReference type="Gene3D" id="2.40.100.10">
    <property type="entry name" value="Cyclophilin-like"/>
    <property type="match status" value="1"/>
</dbReference>
<proteinExistence type="predicted"/>
<dbReference type="Pfam" id="PF19200">
    <property type="entry name" value="MupG_N"/>
    <property type="match status" value="1"/>
</dbReference>
<dbReference type="InterPro" id="IPR017853">
    <property type="entry name" value="GH"/>
</dbReference>
<feature type="domain" description="6-phospho-N-acetylmuramidase C-terminal" evidence="1">
    <location>
        <begin position="255"/>
        <end position="347"/>
    </location>
</feature>
<evidence type="ECO:0000259" key="1">
    <source>
        <dbReference type="Pfam" id="PF05913"/>
    </source>
</evidence>
<gene>
    <name evidence="3" type="ORF">KIMC2_17070</name>
</gene>
<evidence type="ECO:0000313" key="3">
    <source>
        <dbReference type="EMBL" id="BDR57145.1"/>
    </source>
</evidence>
<dbReference type="InterPro" id="IPR043797">
    <property type="entry name" value="MupG_N"/>
</dbReference>
<dbReference type="SUPFAM" id="SSF50891">
    <property type="entry name" value="Cyclophilin-like"/>
    <property type="match status" value="1"/>
</dbReference>
<dbReference type="InterPro" id="IPR043894">
    <property type="entry name" value="MupG_C"/>
</dbReference>
<evidence type="ECO:0000313" key="4">
    <source>
        <dbReference type="Proteomes" id="UP001321804"/>
    </source>
</evidence>
<dbReference type="PANTHER" id="PTHR38435">
    <property type="match status" value="1"/>
</dbReference>
<sequence length="350" mass="39854">MLGFSIYLHQEIDTEVKTRIKEMTDAGFKGVFSSLNLPEDDPQYLLKRLFTLGNICQENDLLLTVDISQSALKRLEFNIDDLSNLLDYGISQLRLDDGFSMEEVAELSKNIKIALNASTISENDFEILRKNDADFNNIEAWHNFYPRKNTGLDQKWFIDRNRWLIQHDLQVMAFVPGDGKLRGPVFSTLPTLESDRYQRPLAPAIKMLNQGISKVYIGDESLSDASLKQFEAYTKHDTILLNVKCCDVVPTYFGQVLHQRPDLARDAIRIIEGRNLKEGTVTPDAMPQNRSRGSITIDNIDAKRYEGELQFIKNDLPADKTVNVVGQVVKEDLNLLDVFKPNQAVKLVEN</sequence>
<dbReference type="AlphaFoldDB" id="A0AAU9D6V4"/>
<dbReference type="KEGG" id="xak:KIMC2_17070"/>
<accession>A0AAU9D6V4</accession>
<dbReference type="SUPFAM" id="SSF51445">
    <property type="entry name" value="(Trans)glycosidases"/>
    <property type="match status" value="1"/>
</dbReference>
<dbReference type="InterPro" id="IPR008589">
    <property type="entry name" value="MupG"/>
</dbReference>
<dbReference type="Gene3D" id="3.20.20.70">
    <property type="entry name" value="Aldolase class I"/>
    <property type="match status" value="1"/>
</dbReference>
<dbReference type="EMBL" id="AP026801">
    <property type="protein sequence ID" value="BDR57145.1"/>
    <property type="molecule type" value="Genomic_DNA"/>
</dbReference>